<keyword evidence="5" id="KW-0812">Transmembrane</keyword>
<evidence type="ECO:0000256" key="5">
    <source>
        <dbReference type="SAM" id="Phobius"/>
    </source>
</evidence>
<keyword evidence="2 4" id="KW-0863">Zinc-finger</keyword>
<comment type="caution">
    <text evidence="7">The sequence shown here is derived from an EMBL/GenBank/DDBJ whole genome shotgun (WGS) entry which is preliminary data.</text>
</comment>
<dbReference type="Proteomes" id="UP000701853">
    <property type="component" value="Chromosome 8"/>
</dbReference>
<evidence type="ECO:0000313" key="8">
    <source>
        <dbReference type="Proteomes" id="UP000701853"/>
    </source>
</evidence>
<dbReference type="GO" id="GO:0008270">
    <property type="term" value="F:zinc ion binding"/>
    <property type="evidence" value="ECO:0007669"/>
    <property type="project" value="UniProtKB-KW"/>
</dbReference>
<evidence type="ECO:0000313" key="7">
    <source>
        <dbReference type="EMBL" id="KAG8485371.1"/>
    </source>
</evidence>
<dbReference type="AlphaFoldDB" id="A0A8J5YV49"/>
<evidence type="ECO:0000256" key="1">
    <source>
        <dbReference type="ARBA" id="ARBA00022723"/>
    </source>
</evidence>
<evidence type="ECO:0000256" key="3">
    <source>
        <dbReference type="ARBA" id="ARBA00022833"/>
    </source>
</evidence>
<keyword evidence="8" id="KW-1185">Reference proteome</keyword>
<reference evidence="7 8" key="1">
    <citation type="journal article" date="2021" name="bioRxiv">
        <title>The Gossypium anomalum genome as a resource for cotton improvement and evolutionary analysis of hybrid incompatibility.</title>
        <authorList>
            <person name="Grover C.E."/>
            <person name="Yuan D."/>
            <person name="Arick M.A."/>
            <person name="Miller E.R."/>
            <person name="Hu G."/>
            <person name="Peterson D.G."/>
            <person name="Wendel J.F."/>
            <person name="Udall J.A."/>
        </authorList>
    </citation>
    <scope>NUCLEOTIDE SEQUENCE [LARGE SCALE GENOMIC DNA]</scope>
    <source>
        <strain evidence="7">JFW-Udall</strain>
        <tissue evidence="7">Leaf</tissue>
    </source>
</reference>
<keyword evidence="3" id="KW-0862">Zinc</keyword>
<dbReference type="InterPro" id="IPR010666">
    <property type="entry name" value="Znf_GRF"/>
</dbReference>
<keyword evidence="1" id="KW-0479">Metal-binding</keyword>
<evidence type="ECO:0000256" key="2">
    <source>
        <dbReference type="ARBA" id="ARBA00022771"/>
    </source>
</evidence>
<gene>
    <name evidence="7" type="ORF">CXB51_021021</name>
</gene>
<dbReference type="EMBL" id="JAHUZN010000008">
    <property type="protein sequence ID" value="KAG8485371.1"/>
    <property type="molecule type" value="Genomic_DNA"/>
</dbReference>
<name>A0A8J5YV49_9ROSI</name>
<evidence type="ECO:0000259" key="6">
    <source>
        <dbReference type="PROSITE" id="PS51999"/>
    </source>
</evidence>
<organism evidence="7 8">
    <name type="scientific">Gossypium anomalum</name>
    <dbReference type="NCBI Taxonomy" id="47600"/>
    <lineage>
        <taxon>Eukaryota</taxon>
        <taxon>Viridiplantae</taxon>
        <taxon>Streptophyta</taxon>
        <taxon>Embryophyta</taxon>
        <taxon>Tracheophyta</taxon>
        <taxon>Spermatophyta</taxon>
        <taxon>Magnoliopsida</taxon>
        <taxon>eudicotyledons</taxon>
        <taxon>Gunneridae</taxon>
        <taxon>Pentapetalae</taxon>
        <taxon>rosids</taxon>
        <taxon>malvids</taxon>
        <taxon>Malvales</taxon>
        <taxon>Malvaceae</taxon>
        <taxon>Malvoideae</taxon>
        <taxon>Gossypium</taxon>
    </lineage>
</organism>
<dbReference type="OrthoDB" id="2822301at2759"/>
<protein>
    <recommendedName>
        <fullName evidence="6">GRF-type domain-containing protein</fullName>
    </recommendedName>
</protein>
<accession>A0A8J5YV49</accession>
<sequence>MPRVIPVCYCGNPAKLNTSWSNDDPGRRFFGCKKFGSGFGKPCHFFIWFDPPLMPRSQIVLLGLLKKVRTLEDATGRERKTWILVLVFVTVLLFLNPKLAYVVVVSTKNQLMFCNIVAGILLVMLLYMAVGIHG</sequence>
<proteinExistence type="predicted"/>
<keyword evidence="5" id="KW-0472">Membrane</keyword>
<dbReference type="PROSITE" id="PS51999">
    <property type="entry name" value="ZF_GRF"/>
    <property type="match status" value="1"/>
</dbReference>
<keyword evidence="5" id="KW-1133">Transmembrane helix</keyword>
<dbReference type="PANTHER" id="PTHR33248">
    <property type="entry name" value="ZINC ION-BINDING PROTEIN"/>
    <property type="match status" value="1"/>
</dbReference>
<feature type="transmembrane region" description="Helical" evidence="5">
    <location>
        <begin position="110"/>
        <end position="130"/>
    </location>
</feature>
<feature type="domain" description="GRF-type" evidence="6">
    <location>
        <begin position="8"/>
        <end position="52"/>
    </location>
</feature>
<evidence type="ECO:0000256" key="4">
    <source>
        <dbReference type="PROSITE-ProRule" id="PRU01343"/>
    </source>
</evidence>
<feature type="transmembrane region" description="Helical" evidence="5">
    <location>
        <begin position="82"/>
        <end position="104"/>
    </location>
</feature>